<keyword evidence="4" id="KW-0472">Membrane</keyword>
<comment type="caution">
    <text evidence="6">The sequence shown here is derived from an EMBL/GenBank/DDBJ whole genome shotgun (WGS) entry which is preliminary data.</text>
</comment>
<feature type="domain" description="Glycosyltransferase 2-like" evidence="5">
    <location>
        <begin position="17"/>
        <end position="169"/>
    </location>
</feature>
<evidence type="ECO:0000259" key="5">
    <source>
        <dbReference type="Pfam" id="PF00535"/>
    </source>
</evidence>
<keyword evidence="3 6" id="KW-0808">Transferase</keyword>
<dbReference type="Gene3D" id="3.90.550.10">
    <property type="entry name" value="Spore Coat Polysaccharide Biosynthesis Protein SpsA, Chain A"/>
    <property type="match status" value="1"/>
</dbReference>
<gene>
    <name evidence="6" type="ORF">DWU99_07105</name>
</gene>
<dbReference type="PANTHER" id="PTHR43179:SF12">
    <property type="entry name" value="GALACTOFURANOSYLTRANSFERASE GLFT2"/>
    <property type="match status" value="1"/>
</dbReference>
<evidence type="ECO:0000313" key="7">
    <source>
        <dbReference type="Proteomes" id="UP000255334"/>
    </source>
</evidence>
<evidence type="ECO:0000313" key="6">
    <source>
        <dbReference type="EMBL" id="RDS85292.1"/>
    </source>
</evidence>
<dbReference type="InterPro" id="IPR001173">
    <property type="entry name" value="Glyco_trans_2-like"/>
</dbReference>
<dbReference type="GO" id="GO:0016757">
    <property type="term" value="F:glycosyltransferase activity"/>
    <property type="evidence" value="ECO:0007669"/>
    <property type="project" value="UniProtKB-KW"/>
</dbReference>
<comment type="similarity">
    <text evidence="1">Belongs to the glycosyltransferase 2 family.</text>
</comment>
<protein>
    <submittedName>
        <fullName evidence="6">Glycosyltransferase</fullName>
    </submittedName>
</protein>
<dbReference type="RefSeq" id="WP_115477333.1">
    <property type="nucleotide sequence ID" value="NZ_QRBF01000002.1"/>
</dbReference>
<dbReference type="InterPro" id="IPR029044">
    <property type="entry name" value="Nucleotide-diphossugar_trans"/>
</dbReference>
<keyword evidence="4" id="KW-1133">Transmembrane helix</keyword>
<dbReference type="PANTHER" id="PTHR43179">
    <property type="entry name" value="RHAMNOSYLTRANSFERASE WBBL"/>
    <property type="match status" value="1"/>
</dbReference>
<evidence type="ECO:0000256" key="4">
    <source>
        <dbReference type="SAM" id="Phobius"/>
    </source>
</evidence>
<feature type="transmembrane region" description="Helical" evidence="4">
    <location>
        <begin position="248"/>
        <end position="273"/>
    </location>
</feature>
<evidence type="ECO:0000256" key="1">
    <source>
        <dbReference type="ARBA" id="ARBA00006739"/>
    </source>
</evidence>
<sequence>MVAHYPALNRPEAPDCSVCIANYNGVGMLADCVDSVLAQQGDIGIEIIVHDDASSDDSVALLRTNYPQIELLASRENVGFCVANNRMVAHARGDFVLLLNNDAALYPDALLTLIEAARLQSSAGIVTLPQYDWETGVLVDRGCLLDPFYNPVPNLDPRRRDVAMVIGACLWVARDVWNELGGFPEWLESIGEDMYLCCVARLRGRPVQVTGASGYRHRQGVSFGGNRVTTQGLQTTFRRRYLSERNKIRVMVVCTPTLLVIPQLMLHILLLIIEGITLTAVRRDARIWHEIYGRVGTSVLRGFSTLWAKRHQEQRLRVVSLHGFLRPFVWMHRKLGLLYRYGMPRIR</sequence>
<proteinExistence type="inferred from homology"/>
<name>A0A370XAH9_9GAMM</name>
<dbReference type="AlphaFoldDB" id="A0A370XAH9"/>
<dbReference type="Proteomes" id="UP000255334">
    <property type="component" value="Unassembled WGS sequence"/>
</dbReference>
<organism evidence="6 7">
    <name type="scientific">Dyella psychrodurans</name>
    <dbReference type="NCBI Taxonomy" id="1927960"/>
    <lineage>
        <taxon>Bacteria</taxon>
        <taxon>Pseudomonadati</taxon>
        <taxon>Pseudomonadota</taxon>
        <taxon>Gammaproteobacteria</taxon>
        <taxon>Lysobacterales</taxon>
        <taxon>Rhodanobacteraceae</taxon>
        <taxon>Dyella</taxon>
    </lineage>
</organism>
<dbReference type="Pfam" id="PF00535">
    <property type="entry name" value="Glycos_transf_2"/>
    <property type="match status" value="1"/>
</dbReference>
<keyword evidence="4" id="KW-0812">Transmembrane</keyword>
<keyword evidence="2" id="KW-0328">Glycosyltransferase</keyword>
<reference evidence="6 7" key="1">
    <citation type="submission" date="2018-07" db="EMBL/GenBank/DDBJ databases">
        <title>Dyella monticola sp. nov. and Dyella psychrodurans sp. nov. isolated from monsoon evergreen broad-leaved forest soil of Dinghu Mountain, China.</title>
        <authorList>
            <person name="Gao Z."/>
            <person name="Qiu L."/>
        </authorList>
    </citation>
    <scope>NUCLEOTIDE SEQUENCE [LARGE SCALE GENOMIC DNA]</scope>
    <source>
        <strain evidence="6 7">4MSK11</strain>
    </source>
</reference>
<dbReference type="SUPFAM" id="SSF53448">
    <property type="entry name" value="Nucleotide-diphospho-sugar transferases"/>
    <property type="match status" value="1"/>
</dbReference>
<dbReference type="OrthoDB" id="9807209at2"/>
<evidence type="ECO:0000256" key="3">
    <source>
        <dbReference type="ARBA" id="ARBA00022679"/>
    </source>
</evidence>
<keyword evidence="7" id="KW-1185">Reference proteome</keyword>
<accession>A0A370XAH9</accession>
<dbReference type="EMBL" id="QRBF01000002">
    <property type="protein sequence ID" value="RDS85292.1"/>
    <property type="molecule type" value="Genomic_DNA"/>
</dbReference>
<evidence type="ECO:0000256" key="2">
    <source>
        <dbReference type="ARBA" id="ARBA00022676"/>
    </source>
</evidence>